<sequence>MLNTSLKRVITLTVVALIIFLSLFLIMNINNPIPEVHVDANEITFETPEELDAAADLIIIASPSKKFMDREHQVTFFDDGTIQDYYTLTEVQVDKVDKVDKAPNNFKIILSV</sequence>
<evidence type="ECO:0000313" key="2">
    <source>
        <dbReference type="EMBL" id="KMY32944.1"/>
    </source>
</evidence>
<dbReference type="Proteomes" id="UP000037326">
    <property type="component" value="Unassembled WGS sequence"/>
</dbReference>
<gene>
    <name evidence="2" type="ORF">ACZ11_12755</name>
</gene>
<accession>A0A0K9FEI7</accession>
<evidence type="ECO:0000256" key="1">
    <source>
        <dbReference type="SAM" id="Phobius"/>
    </source>
</evidence>
<evidence type="ECO:0000313" key="3">
    <source>
        <dbReference type="Proteomes" id="UP000037326"/>
    </source>
</evidence>
<feature type="transmembrane region" description="Helical" evidence="1">
    <location>
        <begin position="9"/>
        <end position="27"/>
    </location>
</feature>
<proteinExistence type="predicted"/>
<dbReference type="AlphaFoldDB" id="A0A0K9FEI7"/>
<dbReference type="EMBL" id="LFXJ01000005">
    <property type="protein sequence ID" value="KMY32944.1"/>
    <property type="molecule type" value="Genomic_DNA"/>
</dbReference>
<dbReference type="PATRIC" id="fig|582475.4.peg.2190"/>
<organism evidence="2 3">
    <name type="scientific">Lysinibacillus xylanilyticus</name>
    <dbReference type="NCBI Taxonomy" id="582475"/>
    <lineage>
        <taxon>Bacteria</taxon>
        <taxon>Bacillati</taxon>
        <taxon>Bacillota</taxon>
        <taxon>Bacilli</taxon>
        <taxon>Bacillales</taxon>
        <taxon>Bacillaceae</taxon>
        <taxon>Lysinibacillus</taxon>
    </lineage>
</organism>
<comment type="caution">
    <text evidence="2">The sequence shown here is derived from an EMBL/GenBank/DDBJ whole genome shotgun (WGS) entry which is preliminary data.</text>
</comment>
<reference evidence="3" key="1">
    <citation type="submission" date="2015-07" db="EMBL/GenBank/DDBJ databases">
        <authorList>
            <person name="Liu B."/>
            <person name="Wang J."/>
            <person name="Zhu Y."/>
            <person name="Liu G."/>
            <person name="Chen Q."/>
            <person name="Lan J."/>
            <person name="Che J."/>
            <person name="Ge C."/>
            <person name="Shi H."/>
            <person name="Pan Z."/>
            <person name="Liu X."/>
        </authorList>
    </citation>
    <scope>NUCLEOTIDE SEQUENCE [LARGE SCALE GENOMIC DNA]</scope>
    <source>
        <strain evidence="3">DSM 23493</strain>
    </source>
</reference>
<dbReference type="OrthoDB" id="2612080at2"/>
<name>A0A0K9FEI7_9BACI</name>
<protein>
    <submittedName>
        <fullName evidence="2">Uncharacterized protein</fullName>
    </submittedName>
</protein>
<keyword evidence="1" id="KW-0472">Membrane</keyword>
<keyword evidence="1" id="KW-0812">Transmembrane</keyword>
<dbReference type="GeneID" id="96599101"/>
<keyword evidence="1" id="KW-1133">Transmembrane helix</keyword>
<dbReference type="RefSeq" id="WP_049666594.1">
    <property type="nucleotide sequence ID" value="NZ_LFXJ01000005.1"/>
</dbReference>